<dbReference type="EMBL" id="KN847499">
    <property type="protein sequence ID" value="KIW10941.1"/>
    <property type="molecule type" value="Genomic_DNA"/>
</dbReference>
<evidence type="ECO:0000259" key="2">
    <source>
        <dbReference type="Pfam" id="PF14479"/>
    </source>
</evidence>
<dbReference type="STRING" id="91928.A0A0D1Y7P7"/>
<dbReference type="PANTHER" id="PTHR10622">
    <property type="entry name" value="HET DOMAIN-CONTAINING PROTEIN"/>
    <property type="match status" value="1"/>
</dbReference>
<accession>A0A0D1Y7P7</accession>
<protein>
    <recommendedName>
        <fullName evidence="5">Heterokaryon incompatibility domain-containing protein</fullName>
    </recommendedName>
</protein>
<reference evidence="3 4" key="1">
    <citation type="submission" date="2015-01" db="EMBL/GenBank/DDBJ databases">
        <title>The Genome Sequence of Exophiala spinifera CBS89968.</title>
        <authorList>
            <consortium name="The Broad Institute Genomics Platform"/>
            <person name="Cuomo C."/>
            <person name="de Hoog S."/>
            <person name="Gorbushina A."/>
            <person name="Stielow B."/>
            <person name="Teixiera M."/>
            <person name="Abouelleil A."/>
            <person name="Chapman S.B."/>
            <person name="Priest M."/>
            <person name="Young S.K."/>
            <person name="Wortman J."/>
            <person name="Nusbaum C."/>
            <person name="Birren B."/>
        </authorList>
    </citation>
    <scope>NUCLEOTIDE SEQUENCE [LARGE SCALE GENOMIC DNA]</scope>
    <source>
        <strain evidence="3 4">CBS 89968</strain>
    </source>
</reference>
<dbReference type="InterPro" id="IPR010730">
    <property type="entry name" value="HET"/>
</dbReference>
<name>A0A0D1Y7P7_9EURO</name>
<sequence>MWLLKFDHGGRLVVSKNSVQNTTCYAILSHTWGADDDEVTFQDLQNGSGESKAGYEKIRFCGEQAKRDGLEYFWVDTCSINKADFTELSEAITSMFRWYSGAEKCYVYLSDVSVGDDADTPTDQAWELAFRDSKWFTRGWTLQELIAPRSVQFYSREGTFLGDKKTLGDQIHEITGVPVSALRGASLSEFSVDERLRWAKDRNTRKIEDKAYSLLGIFNVYMPLIYGEGEHAFVRLKAKINKSSRNLRNRYEATLDLLKCDEETTKGPRGQSATDTPQRFLDLFTSCVESYRSVQAVHASEKAFKILETKFKNQQDRLIIWGQACGIINNYEYHTRAAESKPRDRIVETLECIRNLFLDESELSRNYGLKRNTQTASSHPKFLRPAKWAVCDKTGFSRLVKDLKDLNDDLESLTRWTSGRTTQLVLIVQTPKPPMCLLCDQGYCHPFPGHNGAMRASKYTIIANLPAPGTGGPIFDDKRLERIYFRMMEDTGSLENYTTLETIQMLGMADRIVVYNQCRDRTVPKTPLKVTTMAGQPYPLVGEISIRIRGLDESRWVAEEIRVGFIVISSPNEGSFPFVLGAKSIRDAVERSLYSFGEECSH</sequence>
<dbReference type="RefSeq" id="XP_016231157.1">
    <property type="nucleotide sequence ID" value="XM_016384555.1"/>
</dbReference>
<feature type="domain" description="Heterokaryon incompatibility" evidence="1">
    <location>
        <begin position="25"/>
        <end position="113"/>
    </location>
</feature>
<dbReference type="Pfam" id="PF06985">
    <property type="entry name" value="HET"/>
    <property type="match status" value="1"/>
</dbReference>
<dbReference type="Pfam" id="PF14479">
    <property type="entry name" value="HeLo"/>
    <property type="match status" value="2"/>
</dbReference>
<dbReference type="GeneID" id="27337323"/>
<feature type="domain" description="Prion-inhibition and propagation HeLo" evidence="2">
    <location>
        <begin position="281"/>
        <end position="377"/>
    </location>
</feature>
<dbReference type="VEuPathDB" id="FungiDB:PV08_10240"/>
<dbReference type="OrthoDB" id="674604at2759"/>
<dbReference type="InterPro" id="IPR029498">
    <property type="entry name" value="HeLo_dom"/>
</dbReference>
<dbReference type="PANTHER" id="PTHR10622:SF11">
    <property type="entry name" value="HET-DOMAIN-CONTAINING PROTEIN"/>
    <property type="match status" value="1"/>
</dbReference>
<evidence type="ECO:0000259" key="1">
    <source>
        <dbReference type="Pfam" id="PF06985"/>
    </source>
</evidence>
<dbReference type="Proteomes" id="UP000053328">
    <property type="component" value="Unassembled WGS sequence"/>
</dbReference>
<keyword evidence="4" id="KW-1185">Reference proteome</keyword>
<dbReference type="HOGENOM" id="CLU_453427_0_0_1"/>
<organism evidence="3 4">
    <name type="scientific">Exophiala spinifera</name>
    <dbReference type="NCBI Taxonomy" id="91928"/>
    <lineage>
        <taxon>Eukaryota</taxon>
        <taxon>Fungi</taxon>
        <taxon>Dikarya</taxon>
        <taxon>Ascomycota</taxon>
        <taxon>Pezizomycotina</taxon>
        <taxon>Eurotiomycetes</taxon>
        <taxon>Chaetothyriomycetidae</taxon>
        <taxon>Chaetothyriales</taxon>
        <taxon>Herpotrichiellaceae</taxon>
        <taxon>Exophiala</taxon>
    </lineage>
</organism>
<evidence type="ECO:0008006" key="5">
    <source>
        <dbReference type="Google" id="ProtNLM"/>
    </source>
</evidence>
<feature type="domain" description="Prion-inhibition and propagation HeLo" evidence="2">
    <location>
        <begin position="380"/>
        <end position="422"/>
    </location>
</feature>
<dbReference type="InterPro" id="IPR038305">
    <property type="entry name" value="HeLo_sf"/>
</dbReference>
<evidence type="ECO:0000313" key="3">
    <source>
        <dbReference type="EMBL" id="KIW10941.1"/>
    </source>
</evidence>
<dbReference type="Gene3D" id="1.20.120.1020">
    <property type="entry name" value="Prion-inhibition and propagation, HeLo domain"/>
    <property type="match status" value="2"/>
</dbReference>
<evidence type="ECO:0000313" key="4">
    <source>
        <dbReference type="Proteomes" id="UP000053328"/>
    </source>
</evidence>
<proteinExistence type="predicted"/>
<dbReference type="AlphaFoldDB" id="A0A0D1Y7P7"/>
<gene>
    <name evidence="3" type="ORF">PV08_10240</name>
</gene>